<dbReference type="InterPro" id="IPR011611">
    <property type="entry name" value="PfkB_dom"/>
</dbReference>
<evidence type="ECO:0000256" key="5">
    <source>
        <dbReference type="ARBA" id="ARBA00022840"/>
    </source>
</evidence>
<gene>
    <name evidence="7" type="ORF">SXIM_53620</name>
</gene>
<evidence type="ECO:0000313" key="7">
    <source>
        <dbReference type="EMBL" id="AKG46746.1"/>
    </source>
</evidence>
<comment type="similarity">
    <text evidence="1">Belongs to the carbohydrate kinase PfkB family.</text>
</comment>
<dbReference type="RefSeq" id="WP_046725287.1">
    <property type="nucleotide sequence ID" value="NZ_CP009922.3"/>
</dbReference>
<reference evidence="7" key="1">
    <citation type="submission" date="2019-08" db="EMBL/GenBank/DDBJ databases">
        <title>Complete genome sequence of a mangrove-derived Streptomyces xiamenensis.</title>
        <authorList>
            <person name="Xu J."/>
        </authorList>
    </citation>
    <scope>NUCLEOTIDE SEQUENCE</scope>
    <source>
        <strain evidence="7">318</strain>
    </source>
</reference>
<keyword evidence="8" id="KW-1185">Reference proteome</keyword>
<evidence type="ECO:0000313" key="8">
    <source>
        <dbReference type="Proteomes" id="UP000034034"/>
    </source>
</evidence>
<dbReference type="Gene3D" id="3.40.1190.20">
    <property type="match status" value="1"/>
</dbReference>
<dbReference type="GO" id="GO:0005524">
    <property type="term" value="F:ATP binding"/>
    <property type="evidence" value="ECO:0007669"/>
    <property type="project" value="UniProtKB-KW"/>
</dbReference>
<dbReference type="PATRIC" id="fig|408015.6.peg.5427"/>
<dbReference type="KEGG" id="sxi:SXIM_53620"/>
<dbReference type="STRING" id="408015.SXIM_53620"/>
<proteinExistence type="inferred from homology"/>
<feature type="domain" description="Carbohydrate kinase PfkB" evidence="6">
    <location>
        <begin position="37"/>
        <end position="301"/>
    </location>
</feature>
<dbReference type="AlphaFoldDB" id="A0A0F7CQP0"/>
<name>A0A0F7CQP0_9ACTN</name>
<dbReference type="PANTHER" id="PTHR43085">
    <property type="entry name" value="HEXOKINASE FAMILY MEMBER"/>
    <property type="match status" value="1"/>
</dbReference>
<dbReference type="Proteomes" id="UP000034034">
    <property type="component" value="Chromosome"/>
</dbReference>
<sequence>MTPFPDPATAPADVLTFGETMLSWQTDAPLTGGAPARTAVAGAESNVAIGLARLGHRVAWAGRLGADEPARLILRTLRGEGVDVRHVTTDPQAPTGALLRERLVGGVNRVHYWRAGSAASGQRPAHLAAALAAGARVLHLTGITCALGPGPLATVTAAADHAREHGWTVVLDINHRTRLWSTEQATDTLRRLRDRVDILIASDDELPLICGDVNELLAAGAREVIVKRGGEGADLYGADGRHLHQPAHRVTAVDTVGAGDAFCAGYLSGLLDGLETAERLGRAGTVAAFTVAAHGDWEGLPHRDELALLQAPPGSAIR</sequence>
<keyword evidence="3" id="KW-0547">Nucleotide-binding</keyword>
<evidence type="ECO:0000256" key="4">
    <source>
        <dbReference type="ARBA" id="ARBA00022777"/>
    </source>
</evidence>
<dbReference type="InterPro" id="IPR002173">
    <property type="entry name" value="Carboh/pur_kinase_PfkB_CS"/>
</dbReference>
<evidence type="ECO:0000256" key="3">
    <source>
        <dbReference type="ARBA" id="ARBA00022741"/>
    </source>
</evidence>
<dbReference type="SUPFAM" id="SSF53613">
    <property type="entry name" value="Ribokinase-like"/>
    <property type="match status" value="1"/>
</dbReference>
<keyword evidence="2" id="KW-0808">Transferase</keyword>
<dbReference type="InterPro" id="IPR050306">
    <property type="entry name" value="PfkB_Carbo_kinase"/>
</dbReference>
<keyword evidence="5" id="KW-0067">ATP-binding</keyword>
<dbReference type="GO" id="GO:0016301">
    <property type="term" value="F:kinase activity"/>
    <property type="evidence" value="ECO:0007669"/>
    <property type="project" value="UniProtKB-KW"/>
</dbReference>
<dbReference type="PANTHER" id="PTHR43085:SF1">
    <property type="entry name" value="PSEUDOURIDINE KINASE-RELATED"/>
    <property type="match status" value="1"/>
</dbReference>
<accession>A0A0F7CQP0</accession>
<protein>
    <submittedName>
        <fullName evidence="7">Sugar kinase</fullName>
    </submittedName>
</protein>
<organism evidence="7 8">
    <name type="scientific">Streptomyces xiamenensis</name>
    <dbReference type="NCBI Taxonomy" id="408015"/>
    <lineage>
        <taxon>Bacteria</taxon>
        <taxon>Bacillati</taxon>
        <taxon>Actinomycetota</taxon>
        <taxon>Actinomycetes</taxon>
        <taxon>Kitasatosporales</taxon>
        <taxon>Streptomycetaceae</taxon>
        <taxon>Streptomyces</taxon>
    </lineage>
</organism>
<keyword evidence="4 7" id="KW-0418">Kinase</keyword>
<dbReference type="InterPro" id="IPR029056">
    <property type="entry name" value="Ribokinase-like"/>
</dbReference>
<dbReference type="PROSITE" id="PS00584">
    <property type="entry name" value="PFKB_KINASES_2"/>
    <property type="match status" value="1"/>
</dbReference>
<dbReference type="HOGENOM" id="CLU_027634_6_0_11"/>
<evidence type="ECO:0000256" key="2">
    <source>
        <dbReference type="ARBA" id="ARBA00022679"/>
    </source>
</evidence>
<evidence type="ECO:0000256" key="1">
    <source>
        <dbReference type="ARBA" id="ARBA00010688"/>
    </source>
</evidence>
<dbReference type="Pfam" id="PF00294">
    <property type="entry name" value="PfkB"/>
    <property type="match status" value="1"/>
</dbReference>
<evidence type="ECO:0000259" key="6">
    <source>
        <dbReference type="Pfam" id="PF00294"/>
    </source>
</evidence>
<dbReference type="EMBL" id="CP009922">
    <property type="protein sequence ID" value="AKG46746.1"/>
    <property type="molecule type" value="Genomic_DNA"/>
</dbReference>
<dbReference type="CDD" id="cd01166">
    <property type="entry name" value="KdgK"/>
    <property type="match status" value="1"/>
</dbReference>